<evidence type="ECO:0000313" key="3">
    <source>
        <dbReference type="Proteomes" id="UP000305067"/>
    </source>
</evidence>
<evidence type="ECO:0000313" key="2">
    <source>
        <dbReference type="EMBL" id="TFL01357.1"/>
    </source>
</evidence>
<dbReference type="Proteomes" id="UP000305067">
    <property type="component" value="Unassembled WGS sequence"/>
</dbReference>
<keyword evidence="3" id="KW-1185">Reference proteome</keyword>
<reference evidence="2 3" key="1">
    <citation type="journal article" date="2019" name="Nat. Ecol. Evol.">
        <title>Megaphylogeny resolves global patterns of mushroom evolution.</title>
        <authorList>
            <person name="Varga T."/>
            <person name="Krizsan K."/>
            <person name="Foldi C."/>
            <person name="Dima B."/>
            <person name="Sanchez-Garcia M."/>
            <person name="Sanchez-Ramirez S."/>
            <person name="Szollosi G.J."/>
            <person name="Szarkandi J.G."/>
            <person name="Papp V."/>
            <person name="Albert L."/>
            <person name="Andreopoulos W."/>
            <person name="Angelini C."/>
            <person name="Antonin V."/>
            <person name="Barry K.W."/>
            <person name="Bougher N.L."/>
            <person name="Buchanan P."/>
            <person name="Buyck B."/>
            <person name="Bense V."/>
            <person name="Catcheside P."/>
            <person name="Chovatia M."/>
            <person name="Cooper J."/>
            <person name="Damon W."/>
            <person name="Desjardin D."/>
            <person name="Finy P."/>
            <person name="Geml J."/>
            <person name="Haridas S."/>
            <person name="Hughes K."/>
            <person name="Justo A."/>
            <person name="Karasinski D."/>
            <person name="Kautmanova I."/>
            <person name="Kiss B."/>
            <person name="Kocsube S."/>
            <person name="Kotiranta H."/>
            <person name="LaButti K.M."/>
            <person name="Lechner B.E."/>
            <person name="Liimatainen K."/>
            <person name="Lipzen A."/>
            <person name="Lukacs Z."/>
            <person name="Mihaltcheva S."/>
            <person name="Morgado L.N."/>
            <person name="Niskanen T."/>
            <person name="Noordeloos M.E."/>
            <person name="Ohm R.A."/>
            <person name="Ortiz-Santana B."/>
            <person name="Ovrebo C."/>
            <person name="Racz N."/>
            <person name="Riley R."/>
            <person name="Savchenko A."/>
            <person name="Shiryaev A."/>
            <person name="Soop K."/>
            <person name="Spirin V."/>
            <person name="Szebenyi C."/>
            <person name="Tomsovsky M."/>
            <person name="Tulloss R.E."/>
            <person name="Uehling J."/>
            <person name="Grigoriev I.V."/>
            <person name="Vagvolgyi C."/>
            <person name="Papp T."/>
            <person name="Martin F.M."/>
            <person name="Miettinen O."/>
            <person name="Hibbett D.S."/>
            <person name="Nagy L.G."/>
        </authorList>
    </citation>
    <scope>NUCLEOTIDE SEQUENCE [LARGE SCALE GENOMIC DNA]</scope>
    <source>
        <strain evidence="2 3">CBS 309.79</strain>
    </source>
</reference>
<proteinExistence type="predicted"/>
<protein>
    <submittedName>
        <fullName evidence="2">Uncharacterized protein</fullName>
    </submittedName>
</protein>
<dbReference type="AlphaFoldDB" id="A0A5C3QIM0"/>
<accession>A0A5C3QIM0</accession>
<gene>
    <name evidence="2" type="ORF">BDV98DRAFT_567964</name>
</gene>
<dbReference type="EMBL" id="ML178825">
    <property type="protein sequence ID" value="TFL01357.1"/>
    <property type="molecule type" value="Genomic_DNA"/>
</dbReference>
<organism evidence="2 3">
    <name type="scientific">Pterulicium gracile</name>
    <dbReference type="NCBI Taxonomy" id="1884261"/>
    <lineage>
        <taxon>Eukaryota</taxon>
        <taxon>Fungi</taxon>
        <taxon>Dikarya</taxon>
        <taxon>Basidiomycota</taxon>
        <taxon>Agaricomycotina</taxon>
        <taxon>Agaricomycetes</taxon>
        <taxon>Agaricomycetidae</taxon>
        <taxon>Agaricales</taxon>
        <taxon>Pleurotineae</taxon>
        <taxon>Pterulaceae</taxon>
        <taxon>Pterulicium</taxon>
    </lineage>
</organism>
<feature type="compositionally biased region" description="Polar residues" evidence="1">
    <location>
        <begin position="289"/>
        <end position="299"/>
    </location>
</feature>
<name>A0A5C3QIM0_9AGAR</name>
<feature type="compositionally biased region" description="Polar residues" evidence="1">
    <location>
        <begin position="271"/>
        <end position="280"/>
    </location>
</feature>
<sequence length="328" mass="35837">MPWRQTLLYQYIAMPHIPQDTLDSIATQGLREACRTGIIVFSPDFSSKELMTGSQSLPLLRLASKLAAARKEELAHQQYRISSGYVDEEKLRQHLEGIVSMCRALDKPEAWAAVDEKMNIPKEVPYPVLDDILGQAIPRSKALVLFTTWLCVTECAPQTIERIRDCVGSLFEPGASPVAKHLMGVHDTAQAPLPTVSTVQTQSCVATPPIASGVSLRQNTTKPAPPTHVIIPKGVITMGVNARKRRRGNDEEQEDSEELLTPRKRKKSPGAKSQSGTLNTPVRDDEAGSSRQTRSSARRGNQGGASFGLILLGTTHASGRGETPRLFL</sequence>
<feature type="region of interest" description="Disordered" evidence="1">
    <location>
        <begin position="215"/>
        <end position="306"/>
    </location>
</feature>
<evidence type="ECO:0000256" key="1">
    <source>
        <dbReference type="SAM" id="MobiDB-lite"/>
    </source>
</evidence>